<feature type="transmembrane region" description="Helical" evidence="8">
    <location>
        <begin position="100"/>
        <end position="133"/>
    </location>
</feature>
<feature type="transmembrane region" description="Helical" evidence="8">
    <location>
        <begin position="270"/>
        <end position="294"/>
    </location>
</feature>
<feature type="transmembrane region" description="Helical" evidence="8">
    <location>
        <begin position="240"/>
        <end position="258"/>
    </location>
</feature>
<dbReference type="AlphaFoldDB" id="A0A4R3LUH5"/>
<evidence type="ECO:0000259" key="9">
    <source>
        <dbReference type="Pfam" id="PF00361"/>
    </source>
</evidence>
<feature type="transmembrane region" description="Helical" evidence="8">
    <location>
        <begin position="368"/>
        <end position="389"/>
    </location>
</feature>
<feature type="transmembrane region" description="Helical" evidence="8">
    <location>
        <begin position="32"/>
        <end position="49"/>
    </location>
</feature>
<dbReference type="OrthoDB" id="9811798at2"/>
<comment type="subcellular location">
    <subcellularLocation>
        <location evidence="1">Cell membrane</location>
        <topology evidence="1">Multi-pass membrane protein</topology>
    </subcellularLocation>
    <subcellularLocation>
        <location evidence="7">Membrane</location>
        <topology evidence="7">Multi-pass membrane protein</topology>
    </subcellularLocation>
</comment>
<feature type="transmembrane region" description="Helical" evidence="8">
    <location>
        <begin position="216"/>
        <end position="234"/>
    </location>
</feature>
<feature type="transmembrane region" description="Helical" evidence="8">
    <location>
        <begin position="543"/>
        <end position="565"/>
    </location>
</feature>
<organism evidence="10 11">
    <name type="scientific">Tepidamorphus gemmatus</name>
    <dbReference type="NCBI Taxonomy" id="747076"/>
    <lineage>
        <taxon>Bacteria</taxon>
        <taxon>Pseudomonadati</taxon>
        <taxon>Pseudomonadota</taxon>
        <taxon>Alphaproteobacteria</taxon>
        <taxon>Hyphomicrobiales</taxon>
        <taxon>Tepidamorphaceae</taxon>
        <taxon>Tepidamorphus</taxon>
    </lineage>
</organism>
<feature type="transmembrane region" description="Helical" evidence="8">
    <location>
        <begin position="145"/>
        <end position="166"/>
    </location>
</feature>
<comment type="caution">
    <text evidence="10">The sequence shown here is derived from an EMBL/GenBank/DDBJ whole genome shotgun (WGS) entry which is preliminary data.</text>
</comment>
<evidence type="ECO:0000256" key="8">
    <source>
        <dbReference type="SAM" id="Phobius"/>
    </source>
</evidence>
<feature type="transmembrane region" description="Helical" evidence="8">
    <location>
        <begin position="178"/>
        <end position="204"/>
    </location>
</feature>
<evidence type="ECO:0000256" key="2">
    <source>
        <dbReference type="ARBA" id="ARBA00022475"/>
    </source>
</evidence>
<protein>
    <submittedName>
        <fullName evidence="10">Multisubunit sodium/proton antiporter MrpD subunit</fullName>
    </submittedName>
</protein>
<dbReference type="Pfam" id="PF00361">
    <property type="entry name" value="Proton_antipo_M"/>
    <property type="match status" value="1"/>
</dbReference>
<feature type="transmembrane region" description="Helical" evidence="8">
    <location>
        <begin position="300"/>
        <end position="323"/>
    </location>
</feature>
<keyword evidence="2" id="KW-1003">Cell membrane</keyword>
<feature type="transmembrane region" description="Helical" evidence="8">
    <location>
        <begin position="70"/>
        <end position="88"/>
    </location>
</feature>
<dbReference type="InterPro" id="IPR052175">
    <property type="entry name" value="ComplexI-like_HydComp"/>
</dbReference>
<dbReference type="PRINTS" id="PR01434">
    <property type="entry name" value="NADHDHGNASE5"/>
</dbReference>
<evidence type="ECO:0000256" key="5">
    <source>
        <dbReference type="ARBA" id="ARBA00023002"/>
    </source>
</evidence>
<feature type="transmembrane region" description="Helical" evidence="8">
    <location>
        <begin position="418"/>
        <end position="438"/>
    </location>
</feature>
<accession>A0A4R3LUH5</accession>
<dbReference type="GO" id="GO:0005886">
    <property type="term" value="C:plasma membrane"/>
    <property type="evidence" value="ECO:0007669"/>
    <property type="project" value="UniProtKB-SubCell"/>
</dbReference>
<sequence length="566" mass="59880">MIAEVSPGLVLILGALVVPVLRGHLRSVWMLALPAVAFLMVASLSDGAFGRIELMRMTFVTLKVDPLSRIFGYVFTLAAFAGMLYALHVKDTVQHVAALIYAGAALAAVFAGDLVTLFVFWELTALSSVFLVWARRDEAAIRAGLRYLVFQIGSGVFLIAGTALIYRQTGSIDFGPIGLGSLAGVLIFLAFGIKCAFPLLHAWLQESYPAATPTGMVFLSAFTTKMAVYALIRGYAGTEILVPIGIIMVLFPLAYAAVENDIRAVLVRVLNSQLGFMVIGIGIGSDLAIAGVAAHAAGHVAYNTLLVMVAGAVLTMTGTARLTDLGGLARTMPQTAIYAVIGTLAIATPLFCGFTMKSLIISSAEYGGYGFTWVVLIIGSVGAFLLAGLRAQGMAFFRAAPTGAESAAAGEPPANMRLAMGLVVVACAGLGLVPSAVYELLPGAPVYEVYTLDHVLTQLQLLGFTALGFVVLLYYGFYPAARRTIALDVDAIYRIALPRLVHAVWAVARAGRTAALEAGLRRLGAVVDGIYRHYGPEGVFARAWPTGAMALWATLLLAAWLLVYYL</sequence>
<evidence type="ECO:0000256" key="6">
    <source>
        <dbReference type="ARBA" id="ARBA00023136"/>
    </source>
</evidence>
<dbReference type="RefSeq" id="WP_132807856.1">
    <property type="nucleotide sequence ID" value="NZ_SMAK01000016.1"/>
</dbReference>
<reference evidence="10 11" key="1">
    <citation type="submission" date="2019-03" db="EMBL/GenBank/DDBJ databases">
        <title>Genomic Encyclopedia of Type Strains, Phase IV (KMG-IV): sequencing the most valuable type-strain genomes for metagenomic binning, comparative biology and taxonomic classification.</title>
        <authorList>
            <person name="Goeker M."/>
        </authorList>
    </citation>
    <scope>NUCLEOTIDE SEQUENCE [LARGE SCALE GENOMIC DNA]</scope>
    <source>
        <strain evidence="10 11">DSM 19345</strain>
    </source>
</reference>
<gene>
    <name evidence="10" type="ORF">EDC22_11630</name>
</gene>
<keyword evidence="4 8" id="KW-1133">Transmembrane helix</keyword>
<dbReference type="GO" id="GO:0016491">
    <property type="term" value="F:oxidoreductase activity"/>
    <property type="evidence" value="ECO:0007669"/>
    <property type="project" value="UniProtKB-KW"/>
</dbReference>
<evidence type="ECO:0000256" key="3">
    <source>
        <dbReference type="ARBA" id="ARBA00022692"/>
    </source>
</evidence>
<evidence type="ECO:0000256" key="7">
    <source>
        <dbReference type="RuleBase" id="RU000320"/>
    </source>
</evidence>
<evidence type="ECO:0000313" key="10">
    <source>
        <dbReference type="EMBL" id="TCT04154.1"/>
    </source>
</evidence>
<keyword evidence="3 7" id="KW-0812">Transmembrane</keyword>
<keyword evidence="11" id="KW-1185">Reference proteome</keyword>
<proteinExistence type="predicted"/>
<dbReference type="PANTHER" id="PTHR42682:SF4">
    <property type="entry name" value="NADH-UBIQUINONE_PLASTOQUINONE"/>
    <property type="match status" value="1"/>
</dbReference>
<dbReference type="Proteomes" id="UP000295678">
    <property type="component" value="Unassembled WGS sequence"/>
</dbReference>
<evidence type="ECO:0000256" key="4">
    <source>
        <dbReference type="ARBA" id="ARBA00022989"/>
    </source>
</evidence>
<evidence type="ECO:0000313" key="11">
    <source>
        <dbReference type="Proteomes" id="UP000295678"/>
    </source>
</evidence>
<keyword evidence="6 8" id="KW-0472">Membrane</keyword>
<dbReference type="PANTHER" id="PTHR42682">
    <property type="entry name" value="HYDROGENASE-4 COMPONENT F"/>
    <property type="match status" value="1"/>
</dbReference>
<dbReference type="InterPro" id="IPR001750">
    <property type="entry name" value="ND/Mrp_TM"/>
</dbReference>
<name>A0A4R3LUH5_9HYPH</name>
<feature type="transmembrane region" description="Helical" evidence="8">
    <location>
        <begin position="335"/>
        <end position="356"/>
    </location>
</feature>
<feature type="domain" description="NADH:quinone oxidoreductase/Mrp antiporter transmembrane" evidence="9">
    <location>
        <begin position="111"/>
        <end position="378"/>
    </location>
</feature>
<dbReference type="EMBL" id="SMAK01000016">
    <property type="protein sequence ID" value="TCT04154.1"/>
    <property type="molecule type" value="Genomic_DNA"/>
</dbReference>
<feature type="transmembrane region" description="Helical" evidence="8">
    <location>
        <begin position="458"/>
        <end position="477"/>
    </location>
</feature>
<keyword evidence="5" id="KW-0560">Oxidoreductase</keyword>
<evidence type="ECO:0000256" key="1">
    <source>
        <dbReference type="ARBA" id="ARBA00004651"/>
    </source>
</evidence>